<keyword evidence="6" id="KW-1185">Reference proteome</keyword>
<keyword evidence="3" id="KW-0444">Lipid biosynthesis</keyword>
<gene>
    <name evidence="5" type="ORF">ABM34_08080</name>
</gene>
<dbReference type="PRINTS" id="PR01071">
    <property type="entry name" value="ACOABIOTINCC"/>
</dbReference>
<dbReference type="EMBL" id="CP012034">
    <property type="protein sequence ID" value="AKP67488.1"/>
    <property type="molecule type" value="Genomic_DNA"/>
</dbReference>
<reference evidence="6" key="1">
    <citation type="submission" date="2015-07" db="EMBL/GenBank/DDBJ databases">
        <title>Lactobacillus ginsenosidimutans/EMML 3141/ whole genome sequencing.</title>
        <authorList>
            <person name="Kim M.K."/>
            <person name="Im W.-T."/>
            <person name="Srinivasan S."/>
            <person name="Lee J.-J."/>
        </authorList>
    </citation>
    <scope>NUCLEOTIDE SEQUENCE [LARGE SCALE GENOMIC DNA]</scope>
    <source>
        <strain evidence="6">EMML 3041</strain>
    </source>
</reference>
<dbReference type="UniPathway" id="UPA00094"/>
<sequence length="135" mass="14848">MELDRVKELVEILNNSNLSHLEIDDKLGHIVLEKDITVHAEPATFPVVNQTAAAESDVKTINAPFVGTFYTSEQPDKDPLVKPGDKVEQGQAVGIIEAMKMMNEVKTDLTGTIDKVLVTNGEAVEFDQPLFTLKD</sequence>
<evidence type="ECO:0000256" key="2">
    <source>
        <dbReference type="ARBA" id="ARBA00023267"/>
    </source>
</evidence>
<dbReference type="AlphaFoldDB" id="A0A0H4QLA4"/>
<keyword evidence="2 3" id="KW-0092">Biotin</keyword>
<comment type="pathway">
    <text evidence="3">Lipid metabolism; fatty acid biosynthesis.</text>
</comment>
<evidence type="ECO:0000259" key="4">
    <source>
        <dbReference type="PROSITE" id="PS50968"/>
    </source>
</evidence>
<evidence type="ECO:0000313" key="5">
    <source>
        <dbReference type="EMBL" id="AKP67488.1"/>
    </source>
</evidence>
<evidence type="ECO:0000313" key="6">
    <source>
        <dbReference type="Proteomes" id="UP000036106"/>
    </source>
</evidence>
<dbReference type="GO" id="GO:0006633">
    <property type="term" value="P:fatty acid biosynthetic process"/>
    <property type="evidence" value="ECO:0007669"/>
    <property type="project" value="UniProtKB-UniPathway"/>
</dbReference>
<keyword evidence="3" id="KW-0276">Fatty acid metabolism</keyword>
<dbReference type="Proteomes" id="UP000036106">
    <property type="component" value="Chromosome"/>
</dbReference>
<evidence type="ECO:0000256" key="3">
    <source>
        <dbReference type="RuleBase" id="RU364072"/>
    </source>
</evidence>
<dbReference type="Pfam" id="PF00364">
    <property type="entry name" value="Biotin_lipoyl"/>
    <property type="match status" value="1"/>
</dbReference>
<dbReference type="RefSeq" id="WP_048704840.1">
    <property type="nucleotide sequence ID" value="NZ_CP012034.1"/>
</dbReference>
<dbReference type="PROSITE" id="PS50968">
    <property type="entry name" value="BIOTINYL_LIPOYL"/>
    <property type="match status" value="1"/>
</dbReference>
<dbReference type="STRING" id="1007676.ABM34_08080"/>
<dbReference type="SUPFAM" id="SSF51230">
    <property type="entry name" value="Single hybrid motif"/>
    <property type="match status" value="1"/>
</dbReference>
<dbReference type="PATRIC" id="fig|1007676.4.peg.1629"/>
<feature type="domain" description="Lipoyl-binding" evidence="4">
    <location>
        <begin position="58"/>
        <end position="134"/>
    </location>
</feature>
<dbReference type="GO" id="GO:0003989">
    <property type="term" value="F:acetyl-CoA carboxylase activity"/>
    <property type="evidence" value="ECO:0007669"/>
    <property type="project" value="InterPro"/>
</dbReference>
<organism evidence="5 6">
    <name type="scientific">Companilactobacillus ginsenosidimutans</name>
    <dbReference type="NCBI Taxonomy" id="1007676"/>
    <lineage>
        <taxon>Bacteria</taxon>
        <taxon>Bacillati</taxon>
        <taxon>Bacillota</taxon>
        <taxon>Bacilli</taxon>
        <taxon>Lactobacillales</taxon>
        <taxon>Lactobacillaceae</taxon>
        <taxon>Companilactobacillus</taxon>
    </lineage>
</organism>
<dbReference type="PANTHER" id="PTHR45266:SF3">
    <property type="entry name" value="OXALOACETATE DECARBOXYLASE ALPHA CHAIN"/>
    <property type="match status" value="1"/>
</dbReference>
<name>A0A0H4QLA4_9LACO</name>
<dbReference type="Gene3D" id="2.40.50.100">
    <property type="match status" value="1"/>
</dbReference>
<keyword evidence="3" id="KW-0443">Lipid metabolism</keyword>
<dbReference type="PANTHER" id="PTHR45266">
    <property type="entry name" value="OXALOACETATE DECARBOXYLASE ALPHA CHAIN"/>
    <property type="match status" value="1"/>
</dbReference>
<dbReference type="KEGG" id="lgn:ABM34_08080"/>
<dbReference type="InterPro" id="IPR011053">
    <property type="entry name" value="Single_hybrid_motif"/>
</dbReference>
<dbReference type="InterPro" id="IPR000089">
    <property type="entry name" value="Biotin_lipoyl"/>
</dbReference>
<dbReference type="CDD" id="cd06850">
    <property type="entry name" value="biotinyl_domain"/>
    <property type="match status" value="1"/>
</dbReference>
<accession>A0A0H4QLA4</accession>
<dbReference type="InterPro" id="IPR001249">
    <property type="entry name" value="AcCoA_biotinCC"/>
</dbReference>
<dbReference type="GO" id="GO:0009317">
    <property type="term" value="C:acetyl-CoA carboxylase complex"/>
    <property type="evidence" value="ECO:0007669"/>
    <property type="project" value="InterPro"/>
</dbReference>
<comment type="function">
    <text evidence="3">This protein is a component of the acetyl coenzyme A carboxylase complex; first, biotin carboxylase catalyzes the carboxylation of the carrier protein and then the transcarboxylase transfers the carboxyl group to form malonyl-CoA.</text>
</comment>
<proteinExistence type="predicted"/>
<dbReference type="InterPro" id="IPR050709">
    <property type="entry name" value="Biotin_Carboxyl_Carrier/Decarb"/>
</dbReference>
<keyword evidence="3" id="KW-0275">Fatty acid biosynthesis</keyword>
<evidence type="ECO:0000256" key="1">
    <source>
        <dbReference type="ARBA" id="ARBA00017562"/>
    </source>
</evidence>
<dbReference type="OrthoDB" id="9811735at2"/>
<dbReference type="FunFam" id="2.40.50.100:FF:000003">
    <property type="entry name" value="Acetyl-CoA carboxylase biotin carboxyl carrier protein"/>
    <property type="match status" value="1"/>
</dbReference>
<protein>
    <recommendedName>
        <fullName evidence="1 3">Biotin carboxyl carrier protein of acetyl-CoA carboxylase</fullName>
    </recommendedName>
</protein>